<evidence type="ECO:0000256" key="1">
    <source>
        <dbReference type="SAM" id="MobiDB-lite"/>
    </source>
</evidence>
<organism evidence="2 3">
    <name type="scientific">Peptoanaerobacter stomatis</name>
    <dbReference type="NCBI Taxonomy" id="796937"/>
    <lineage>
        <taxon>Bacteria</taxon>
        <taxon>Bacillati</taxon>
        <taxon>Bacillota</taxon>
        <taxon>Clostridia</taxon>
        <taxon>Peptostreptococcales</taxon>
        <taxon>Filifactoraceae</taxon>
        <taxon>Peptoanaerobacter</taxon>
    </lineage>
</organism>
<dbReference type="Proteomes" id="UP000003379">
    <property type="component" value="Unassembled WGS sequence"/>
</dbReference>
<sequence>MKELEKAIDQLKKENDRIEKAQNRAKLLNQKDKTNLKGMLKQKER</sequence>
<dbReference type="AlphaFoldDB" id="G9XCN4"/>
<feature type="compositionally biased region" description="Basic and acidic residues" evidence="1">
    <location>
        <begin position="29"/>
        <end position="45"/>
    </location>
</feature>
<accession>G9XCN4</accession>
<dbReference type="EMBL" id="AFZG01000024">
    <property type="protein sequence ID" value="EHL19277.1"/>
    <property type="molecule type" value="Genomic_DNA"/>
</dbReference>
<comment type="caution">
    <text evidence="2">The sequence shown here is derived from an EMBL/GenBank/DDBJ whole genome shotgun (WGS) entry which is preliminary data.</text>
</comment>
<reference evidence="2 3" key="1">
    <citation type="submission" date="2011-08" db="EMBL/GenBank/DDBJ databases">
        <title>The Genome Sequence of Eubacteriaceae bacterium CM5.</title>
        <authorList>
            <consortium name="The Broad Institute Genome Sequencing Platform"/>
            <person name="Earl A."/>
            <person name="Ward D."/>
            <person name="Feldgarden M."/>
            <person name="Gevers D."/>
            <person name="Sizova M."/>
            <person name="Hazen A."/>
            <person name="Epstein S."/>
            <person name="Young S.K."/>
            <person name="Zeng Q."/>
            <person name="Gargeya S."/>
            <person name="Fitzgerald M."/>
            <person name="Haas B."/>
            <person name="Abouelleil A."/>
            <person name="Alvarado L."/>
            <person name="Arachchi H.M."/>
            <person name="Berlin A."/>
            <person name="Brown A."/>
            <person name="Chapman S.B."/>
            <person name="Chen Z."/>
            <person name="Dunbar C."/>
            <person name="Freedman E."/>
            <person name="Gearin G."/>
            <person name="Gellesch M."/>
            <person name="Goldberg J."/>
            <person name="Griggs A."/>
            <person name="Gujja S."/>
            <person name="Heiman D."/>
            <person name="Howarth C."/>
            <person name="Larson L."/>
            <person name="Lui A."/>
            <person name="MacDonald P.J.P."/>
            <person name="Montmayeur A."/>
            <person name="Murphy C."/>
            <person name="Neiman D."/>
            <person name="Pearson M."/>
            <person name="Priest M."/>
            <person name="Roberts A."/>
            <person name="Saif S."/>
            <person name="Shea T."/>
            <person name="Shenoy N."/>
            <person name="Sisk P."/>
            <person name="Stolte C."/>
            <person name="Sykes S."/>
            <person name="Wortman J."/>
            <person name="Nusbaum C."/>
            <person name="Birren B."/>
        </authorList>
    </citation>
    <scope>NUCLEOTIDE SEQUENCE [LARGE SCALE GENOMIC DNA]</scope>
    <source>
        <strain evidence="2 3">CM5</strain>
    </source>
</reference>
<gene>
    <name evidence="2" type="ORF">HMPREF9628_01611</name>
</gene>
<protein>
    <submittedName>
        <fullName evidence="2">Uncharacterized protein</fullName>
    </submittedName>
</protein>
<evidence type="ECO:0000313" key="3">
    <source>
        <dbReference type="Proteomes" id="UP000003379"/>
    </source>
</evidence>
<feature type="non-terminal residue" evidence="2">
    <location>
        <position position="45"/>
    </location>
</feature>
<evidence type="ECO:0000313" key="2">
    <source>
        <dbReference type="EMBL" id="EHL19277.1"/>
    </source>
</evidence>
<name>G9XCN4_9FIRM</name>
<proteinExistence type="predicted"/>
<feature type="region of interest" description="Disordered" evidence="1">
    <location>
        <begin position="23"/>
        <end position="45"/>
    </location>
</feature>
<dbReference type="HOGENOM" id="CLU_3209511_0_0_9"/>